<comment type="cofactor">
    <cofactor evidence="1">
        <name>Zn(2+)</name>
        <dbReference type="ChEBI" id="CHEBI:29105"/>
    </cofactor>
</comment>
<reference evidence="8" key="1">
    <citation type="submission" date="2016-11" db="EMBL/GenBank/DDBJ databases">
        <authorList>
            <person name="Varghese N."/>
            <person name="Submissions S."/>
        </authorList>
    </citation>
    <scope>NUCLEOTIDE SEQUENCE [LARGE SCALE GENOMIC DNA]</scope>
    <source>
        <strain evidence="8">YR203</strain>
    </source>
</reference>
<keyword evidence="3" id="KW-0378">Hydrolase</keyword>
<gene>
    <name evidence="7" type="ORF">SAMN02787073_3270</name>
</gene>
<organism evidence="7 8">
    <name type="scientific">Chryseobacterium vrystaatense</name>
    <dbReference type="NCBI Taxonomy" id="307480"/>
    <lineage>
        <taxon>Bacteria</taxon>
        <taxon>Pseudomonadati</taxon>
        <taxon>Bacteroidota</taxon>
        <taxon>Flavobacteriia</taxon>
        <taxon>Flavobacteriales</taxon>
        <taxon>Weeksellaceae</taxon>
        <taxon>Chryseobacterium group</taxon>
        <taxon>Chryseobacterium</taxon>
    </lineage>
</organism>
<proteinExistence type="inferred from homology"/>
<keyword evidence="4" id="KW-0862">Zinc</keyword>
<sequence>MRLTKEEQGMLFSDIDTLLSPKPLRLEAGIKRLANGMLQVSMRTDLQGCKSRMLDWWFTYFETTAHLKWWHPHDHILHSGWDSKWVKNKNYIGATIHATEALGDIPPVPATIKFHAPDEVFDPALLHKAFDKGDVGAVIYARIGFGEDTSLDSNGDPEDGFMFHVARDTPFGCTLRSHFYLGALTADTETPLHEDIGFGLMEHCYTEFTYLSHFLSSLYYAENQNGDKAPLPW</sequence>
<evidence type="ECO:0000256" key="5">
    <source>
        <dbReference type="ARBA" id="ARBA00023459"/>
    </source>
</evidence>
<dbReference type="GO" id="GO:0016787">
    <property type="term" value="F:hydrolase activity"/>
    <property type="evidence" value="ECO:0007669"/>
    <property type="project" value="UniProtKB-KW"/>
</dbReference>
<dbReference type="Pfam" id="PF18089">
    <property type="entry name" value="DAPG_hydrolase"/>
    <property type="match status" value="1"/>
</dbReference>
<feature type="domain" description="DAPG hydrolase PhiG" evidence="6">
    <location>
        <begin position="12"/>
        <end position="220"/>
    </location>
</feature>
<evidence type="ECO:0000313" key="8">
    <source>
        <dbReference type="Proteomes" id="UP000184108"/>
    </source>
</evidence>
<evidence type="ECO:0000256" key="4">
    <source>
        <dbReference type="ARBA" id="ARBA00022833"/>
    </source>
</evidence>
<dbReference type="Proteomes" id="UP000184108">
    <property type="component" value="Unassembled WGS sequence"/>
</dbReference>
<dbReference type="InterPro" id="IPR041526">
    <property type="entry name" value="DAPG_hydrolase"/>
</dbReference>
<dbReference type="EMBL" id="FQVE01000004">
    <property type="protein sequence ID" value="SHF99996.1"/>
    <property type="molecule type" value="Genomic_DNA"/>
</dbReference>
<comment type="similarity">
    <text evidence="5">Belongs to the DAPG/phloretin hydrolase family.</text>
</comment>
<name>A0A1M5G8F1_9FLAO</name>
<accession>A0A1M5G8F1</accession>
<evidence type="ECO:0000256" key="3">
    <source>
        <dbReference type="ARBA" id="ARBA00022801"/>
    </source>
</evidence>
<evidence type="ECO:0000313" key="7">
    <source>
        <dbReference type="EMBL" id="SHF99996.1"/>
    </source>
</evidence>
<protein>
    <recommendedName>
        <fullName evidence="6">DAPG hydrolase PhiG domain-containing protein</fullName>
    </recommendedName>
</protein>
<evidence type="ECO:0000256" key="2">
    <source>
        <dbReference type="ARBA" id="ARBA00022723"/>
    </source>
</evidence>
<evidence type="ECO:0000256" key="1">
    <source>
        <dbReference type="ARBA" id="ARBA00001947"/>
    </source>
</evidence>
<dbReference type="RefSeq" id="WP_223878188.1">
    <property type="nucleotide sequence ID" value="NZ_FQVE01000004.1"/>
</dbReference>
<dbReference type="GO" id="GO:0046872">
    <property type="term" value="F:metal ion binding"/>
    <property type="evidence" value="ECO:0007669"/>
    <property type="project" value="UniProtKB-KW"/>
</dbReference>
<dbReference type="AlphaFoldDB" id="A0A1M5G8F1"/>
<keyword evidence="2" id="KW-0479">Metal-binding</keyword>
<evidence type="ECO:0000259" key="6">
    <source>
        <dbReference type="Pfam" id="PF18089"/>
    </source>
</evidence>